<evidence type="ECO:0000313" key="1">
    <source>
        <dbReference type="EMBL" id="NNU34119.1"/>
    </source>
</evidence>
<gene>
    <name evidence="1" type="ORF">HK413_08135</name>
</gene>
<reference evidence="1 2" key="1">
    <citation type="submission" date="2020-05" db="EMBL/GenBank/DDBJ databases">
        <authorList>
            <person name="Khan S.A."/>
            <person name="Jeon C.O."/>
            <person name="Chun B.H."/>
        </authorList>
    </citation>
    <scope>NUCLEOTIDE SEQUENCE [LARGE SCALE GENOMIC DNA]</scope>
    <source>
        <strain evidence="1 2">S1162</strain>
    </source>
</reference>
<evidence type="ECO:0000313" key="2">
    <source>
        <dbReference type="Proteomes" id="UP000566071"/>
    </source>
</evidence>
<dbReference type="EMBL" id="JABFCR010000032">
    <property type="protein sequence ID" value="NNU34119.1"/>
    <property type="molecule type" value="Genomic_DNA"/>
</dbReference>
<sequence length="52" mass="6107">MYQNNDTLRMVTIPDKRSTIIGEGNFVRSVHLPNAQNLFVWEQGNEVKYRLL</sequence>
<keyword evidence="2" id="KW-1185">Reference proteome</keyword>
<dbReference type="Proteomes" id="UP000566071">
    <property type="component" value="Unassembled WGS sequence"/>
</dbReference>
<dbReference type="RefSeq" id="WP_175269803.1">
    <property type="nucleotide sequence ID" value="NZ_JABFCR010000032.1"/>
</dbReference>
<accession>A0ABX1W1K2</accession>
<comment type="caution">
    <text evidence="1">The sequence shown here is derived from an EMBL/GenBank/DDBJ whole genome shotgun (WGS) entry which is preliminary data.</text>
</comment>
<organism evidence="1 2">
    <name type="scientific">Mucilaginibacter humi</name>
    <dbReference type="NCBI Taxonomy" id="2732510"/>
    <lineage>
        <taxon>Bacteria</taxon>
        <taxon>Pseudomonadati</taxon>
        <taxon>Bacteroidota</taxon>
        <taxon>Sphingobacteriia</taxon>
        <taxon>Sphingobacteriales</taxon>
        <taxon>Sphingobacteriaceae</taxon>
        <taxon>Mucilaginibacter</taxon>
    </lineage>
</organism>
<name>A0ABX1W1K2_9SPHI</name>
<protein>
    <submittedName>
        <fullName evidence="1">Uncharacterized protein</fullName>
    </submittedName>
</protein>
<proteinExistence type="predicted"/>